<keyword evidence="3" id="KW-1185">Reference proteome</keyword>
<sequence length="144" mass="16594">MESKDTDDVRVTPEEAQHLLDDVSAIRQSLQWQPNLSVVTLLAVLFAALVATGIWEMLTWTFSLLALIFILFVVFRKQLFTPHTRERPVVDFDQEKGKKSNWWRESVWFLWTPVVVLLPAEPRWLGLIAGILGGLHIHYALRST</sequence>
<evidence type="ECO:0000313" key="2">
    <source>
        <dbReference type="EMBL" id="AGS34330.1"/>
    </source>
</evidence>
<organism evidence="2 3">
    <name type="scientific">Corynebacterium maris DSM 45190</name>
    <dbReference type="NCBI Taxonomy" id="1224163"/>
    <lineage>
        <taxon>Bacteria</taxon>
        <taxon>Bacillati</taxon>
        <taxon>Actinomycetota</taxon>
        <taxon>Actinomycetes</taxon>
        <taxon>Mycobacteriales</taxon>
        <taxon>Corynebacteriaceae</taxon>
        <taxon>Corynebacterium</taxon>
    </lineage>
</organism>
<dbReference type="PATRIC" id="fig|1224163.3.peg.847"/>
<proteinExistence type="predicted"/>
<evidence type="ECO:0000313" key="3">
    <source>
        <dbReference type="Proteomes" id="UP000015388"/>
    </source>
</evidence>
<dbReference type="AlphaFoldDB" id="S5T199"/>
<dbReference type="RefSeq" id="WP_020934263.1">
    <property type="nucleotide sequence ID" value="NC_021915.1"/>
</dbReference>
<feature type="transmembrane region" description="Helical" evidence="1">
    <location>
        <begin position="36"/>
        <end position="55"/>
    </location>
</feature>
<keyword evidence="1" id="KW-0472">Membrane</keyword>
<accession>S5T199</accession>
<gene>
    <name evidence="2" type="ORF">B841_04235</name>
</gene>
<feature type="transmembrane region" description="Helical" evidence="1">
    <location>
        <begin position="61"/>
        <end position="80"/>
    </location>
</feature>
<evidence type="ECO:0000256" key="1">
    <source>
        <dbReference type="SAM" id="Phobius"/>
    </source>
</evidence>
<dbReference type="HOGENOM" id="CLU_1793246_0_0_11"/>
<keyword evidence="1" id="KW-0812">Transmembrane</keyword>
<dbReference type="EMBL" id="CP003924">
    <property type="protein sequence ID" value="AGS34330.1"/>
    <property type="molecule type" value="Genomic_DNA"/>
</dbReference>
<dbReference type="STRING" id="1224163.B841_04235"/>
<dbReference type="KEGG" id="cmd:B841_04235"/>
<name>S5T199_9CORY</name>
<dbReference type="Proteomes" id="UP000015388">
    <property type="component" value="Chromosome"/>
</dbReference>
<reference evidence="2 3" key="1">
    <citation type="submission" date="2012-11" db="EMBL/GenBank/DDBJ databases">
        <title>The complete genome sequence of Corynebacterium maris Coryn-1 (=DSM 45190).</title>
        <authorList>
            <person name="Schaffert L."/>
            <person name="Albersmeier A."/>
            <person name="Kalinowski J."/>
            <person name="Ruckert C."/>
        </authorList>
    </citation>
    <scope>NUCLEOTIDE SEQUENCE [LARGE SCALE GENOMIC DNA]</scope>
    <source>
        <strain evidence="3">Coryn-1</strain>
    </source>
</reference>
<keyword evidence="1" id="KW-1133">Transmembrane helix</keyword>
<protein>
    <submittedName>
        <fullName evidence="2">Uncharacterized protein</fullName>
    </submittedName>
</protein>